<comment type="caution">
    <text evidence="5">The sequence shown here is derived from an EMBL/GenBank/DDBJ whole genome shotgun (WGS) entry which is preliminary data.</text>
</comment>
<dbReference type="EMBL" id="SNYN01000001">
    <property type="protein sequence ID" value="TDQ55314.1"/>
    <property type="molecule type" value="Genomic_DNA"/>
</dbReference>
<dbReference type="InterPro" id="IPR024072">
    <property type="entry name" value="DHFR-like_dom_sf"/>
</dbReference>
<dbReference type="PANTHER" id="PTHR38011">
    <property type="entry name" value="DIHYDROFOLATE REDUCTASE FAMILY PROTEIN (AFU_ORTHOLOGUE AFUA_8G06820)"/>
    <property type="match status" value="1"/>
</dbReference>
<accession>A0A4R6V4U7</accession>
<dbReference type="Pfam" id="PF01872">
    <property type="entry name" value="RibD_C"/>
    <property type="match status" value="1"/>
</dbReference>
<evidence type="ECO:0000256" key="1">
    <source>
        <dbReference type="ARBA" id="ARBA00005104"/>
    </source>
</evidence>
<dbReference type="AlphaFoldDB" id="A0A4R6V4U7"/>
<evidence type="ECO:0000313" key="6">
    <source>
        <dbReference type="Proteomes" id="UP000295281"/>
    </source>
</evidence>
<evidence type="ECO:0000313" key="5">
    <source>
        <dbReference type="EMBL" id="TDQ55314.1"/>
    </source>
</evidence>
<sequence length="224" mass="24509">MSDRPYVTLSCAMSVDGHIDDLSDQRLLLSNDADFDRVDEVRAHNDAILVGANTIRRDDPRLLVRSQRRQEERLARGAARHPVKVTLTAGGGLDPASRFFTAGDTAKIVYSDSSAVGKLREDLDGVAEVVDAGQPVDLGGVLSDLSARGVGRLMVEGGGQIHTRFLTEDLADEIHLVIAPFFVGQAQAPRFVHPGAFPRNKDKRMELAETRQIGDVVLLRYLLR</sequence>
<dbReference type="OrthoDB" id="9800865at2"/>
<name>A0A4R6V4U7_9ACTN</name>
<proteinExistence type="predicted"/>
<evidence type="ECO:0000256" key="2">
    <source>
        <dbReference type="ARBA" id="ARBA00022857"/>
    </source>
</evidence>
<keyword evidence="3" id="KW-0560">Oxidoreductase</keyword>
<dbReference type="RefSeq" id="WP_133739853.1">
    <property type="nucleotide sequence ID" value="NZ_SNYN01000001.1"/>
</dbReference>
<gene>
    <name evidence="5" type="ORF">EV190_101639</name>
</gene>
<dbReference type="Gene3D" id="3.40.430.10">
    <property type="entry name" value="Dihydrofolate Reductase, subunit A"/>
    <property type="match status" value="1"/>
</dbReference>
<dbReference type="SUPFAM" id="SSF53597">
    <property type="entry name" value="Dihydrofolate reductase-like"/>
    <property type="match status" value="1"/>
</dbReference>
<protein>
    <submittedName>
        <fullName evidence="5">5-amino-6-(5-phosphoribosylamino)uracil reductase</fullName>
    </submittedName>
</protein>
<dbReference type="GO" id="GO:0009231">
    <property type="term" value="P:riboflavin biosynthetic process"/>
    <property type="evidence" value="ECO:0007669"/>
    <property type="project" value="InterPro"/>
</dbReference>
<evidence type="ECO:0000259" key="4">
    <source>
        <dbReference type="Pfam" id="PF01872"/>
    </source>
</evidence>
<organism evidence="5 6">
    <name type="scientific">Actinorugispora endophytica</name>
    <dbReference type="NCBI Taxonomy" id="1605990"/>
    <lineage>
        <taxon>Bacteria</taxon>
        <taxon>Bacillati</taxon>
        <taxon>Actinomycetota</taxon>
        <taxon>Actinomycetes</taxon>
        <taxon>Streptosporangiales</taxon>
        <taxon>Nocardiopsidaceae</taxon>
        <taxon>Actinorugispora</taxon>
    </lineage>
</organism>
<comment type="pathway">
    <text evidence="1">Cofactor biosynthesis; riboflavin biosynthesis.</text>
</comment>
<keyword evidence="6" id="KW-1185">Reference proteome</keyword>
<dbReference type="PANTHER" id="PTHR38011:SF7">
    <property type="entry name" value="2,5-DIAMINO-6-RIBOSYLAMINO-4(3H)-PYRIMIDINONE 5'-PHOSPHATE REDUCTASE"/>
    <property type="match status" value="1"/>
</dbReference>
<dbReference type="InterPro" id="IPR050765">
    <property type="entry name" value="Riboflavin_Biosynth_HTPR"/>
</dbReference>
<feature type="domain" description="Bacterial bifunctional deaminase-reductase C-terminal" evidence="4">
    <location>
        <begin position="5"/>
        <end position="218"/>
    </location>
</feature>
<dbReference type="Proteomes" id="UP000295281">
    <property type="component" value="Unassembled WGS sequence"/>
</dbReference>
<evidence type="ECO:0000256" key="3">
    <source>
        <dbReference type="ARBA" id="ARBA00023002"/>
    </source>
</evidence>
<dbReference type="InterPro" id="IPR002734">
    <property type="entry name" value="RibDG_C"/>
</dbReference>
<keyword evidence="2" id="KW-0521">NADP</keyword>
<reference evidence="5 6" key="1">
    <citation type="submission" date="2019-03" db="EMBL/GenBank/DDBJ databases">
        <title>Genomic Encyclopedia of Type Strains, Phase IV (KMG-IV): sequencing the most valuable type-strain genomes for metagenomic binning, comparative biology and taxonomic classification.</title>
        <authorList>
            <person name="Goeker M."/>
        </authorList>
    </citation>
    <scope>NUCLEOTIDE SEQUENCE [LARGE SCALE GENOMIC DNA]</scope>
    <source>
        <strain evidence="5 6">DSM 46770</strain>
    </source>
</reference>
<dbReference type="GO" id="GO:0008703">
    <property type="term" value="F:5-amino-6-(5-phosphoribosylamino)uracil reductase activity"/>
    <property type="evidence" value="ECO:0007669"/>
    <property type="project" value="InterPro"/>
</dbReference>